<protein>
    <submittedName>
        <fullName evidence="2">TRAP transporter substrate-binding protein</fullName>
    </submittedName>
</protein>
<dbReference type="RefSeq" id="WP_382423497.1">
    <property type="nucleotide sequence ID" value="NZ_JBHSCW010000011.1"/>
</dbReference>
<dbReference type="PANTHER" id="PTHR33376:SF15">
    <property type="entry name" value="BLL6794 PROTEIN"/>
    <property type="match status" value="1"/>
</dbReference>
<evidence type="ECO:0000313" key="2">
    <source>
        <dbReference type="EMBL" id="MFC4353120.1"/>
    </source>
</evidence>
<evidence type="ECO:0000256" key="1">
    <source>
        <dbReference type="ARBA" id="ARBA00022729"/>
    </source>
</evidence>
<dbReference type="Pfam" id="PF03480">
    <property type="entry name" value="DctP"/>
    <property type="match status" value="1"/>
</dbReference>
<accession>A0ABV8UPI1</accession>
<organism evidence="2 3">
    <name type="scientific">Fodinicurvata halophila</name>
    <dbReference type="NCBI Taxonomy" id="1419723"/>
    <lineage>
        <taxon>Bacteria</taxon>
        <taxon>Pseudomonadati</taxon>
        <taxon>Pseudomonadota</taxon>
        <taxon>Alphaproteobacteria</taxon>
        <taxon>Rhodospirillales</taxon>
        <taxon>Rhodovibrionaceae</taxon>
        <taxon>Fodinicurvata</taxon>
    </lineage>
</organism>
<gene>
    <name evidence="2" type="ORF">ACFOW6_16340</name>
</gene>
<proteinExistence type="predicted"/>
<keyword evidence="3" id="KW-1185">Reference proteome</keyword>
<dbReference type="EMBL" id="JBHSCW010000011">
    <property type="protein sequence ID" value="MFC4353120.1"/>
    <property type="molecule type" value="Genomic_DNA"/>
</dbReference>
<evidence type="ECO:0000313" key="3">
    <source>
        <dbReference type="Proteomes" id="UP001595799"/>
    </source>
</evidence>
<dbReference type="CDD" id="cd13665">
    <property type="entry name" value="PBP2_TRAP_Dctp3_4"/>
    <property type="match status" value="1"/>
</dbReference>
<reference evidence="3" key="1">
    <citation type="journal article" date="2019" name="Int. J. Syst. Evol. Microbiol.">
        <title>The Global Catalogue of Microorganisms (GCM) 10K type strain sequencing project: providing services to taxonomists for standard genome sequencing and annotation.</title>
        <authorList>
            <consortium name="The Broad Institute Genomics Platform"/>
            <consortium name="The Broad Institute Genome Sequencing Center for Infectious Disease"/>
            <person name="Wu L."/>
            <person name="Ma J."/>
        </authorList>
    </citation>
    <scope>NUCLEOTIDE SEQUENCE [LARGE SCALE GENOMIC DNA]</scope>
    <source>
        <strain evidence="3">CECT 8472</strain>
    </source>
</reference>
<sequence>MFRLKFGLLPIVLGGAFLVFGSISQATAQEVTLRIHHFLPASSTVQVELLEPWAERVETQSEGRIAIEIYPTMQLGGRAPQLFDQVRDGVVEMVWTLPGYTPGRFPKLEVFELPFVPGSARATSAAAQKYYETHARDELSSVRPILVHAHAPGTLHMKDTRIRKLEDLQGVKVRAPTRILNDTLDILGASPVGMPVPQVPEAISKGVIQGAALPYEVTRSLRMHELTDSHTEFHGERGLYTAVFLFLMNKQTYESLPADLQQVIDDNSGLELALEIGATWDEAEEPGRQAAREEGDAFDIIEGEELQRWREASQPVIEEWVAERDAAGDDGEALLSAARELIEHYSEE</sequence>
<dbReference type="Gene3D" id="3.40.190.170">
    <property type="entry name" value="Bacterial extracellular solute-binding protein, family 7"/>
    <property type="match status" value="1"/>
</dbReference>
<dbReference type="NCBIfam" id="NF037995">
    <property type="entry name" value="TRAP_S1"/>
    <property type="match status" value="1"/>
</dbReference>
<dbReference type="InterPro" id="IPR038404">
    <property type="entry name" value="TRAP_DctP_sf"/>
</dbReference>
<dbReference type="InterPro" id="IPR018389">
    <property type="entry name" value="DctP_fam"/>
</dbReference>
<name>A0ABV8UPI1_9PROT</name>
<dbReference type="PANTHER" id="PTHR33376">
    <property type="match status" value="1"/>
</dbReference>
<dbReference type="Proteomes" id="UP001595799">
    <property type="component" value="Unassembled WGS sequence"/>
</dbReference>
<keyword evidence="1" id="KW-0732">Signal</keyword>
<comment type="caution">
    <text evidence="2">The sequence shown here is derived from an EMBL/GenBank/DDBJ whole genome shotgun (WGS) entry which is preliminary data.</text>
</comment>